<dbReference type="Gene3D" id="3.40.50.20">
    <property type="match status" value="1"/>
</dbReference>
<dbReference type="SUPFAM" id="SSF56059">
    <property type="entry name" value="Glutathione synthetase ATP-binding domain-like"/>
    <property type="match status" value="1"/>
</dbReference>
<dbReference type="NCBIfam" id="TIGR00877">
    <property type="entry name" value="purD"/>
    <property type="match status" value="1"/>
</dbReference>
<accession>A0ABV1HM32</accession>
<dbReference type="HAMAP" id="MF_00138">
    <property type="entry name" value="GARS"/>
    <property type="match status" value="1"/>
</dbReference>
<evidence type="ECO:0000256" key="1">
    <source>
        <dbReference type="ARBA" id="ARBA00001936"/>
    </source>
</evidence>
<evidence type="ECO:0000256" key="2">
    <source>
        <dbReference type="ARBA" id="ARBA00001946"/>
    </source>
</evidence>
<dbReference type="InterPro" id="IPR000115">
    <property type="entry name" value="PRibGlycinamide_synth"/>
</dbReference>
<comment type="caution">
    <text evidence="15">The sequence shown here is derived from an EMBL/GenBank/DDBJ whole genome shotgun (WGS) entry which is preliminary data.</text>
</comment>
<dbReference type="SUPFAM" id="SSF51246">
    <property type="entry name" value="Rudiment single hybrid motif"/>
    <property type="match status" value="1"/>
</dbReference>
<feature type="domain" description="ATP-grasp" evidence="14">
    <location>
        <begin position="107"/>
        <end position="316"/>
    </location>
</feature>
<comment type="catalytic activity">
    <reaction evidence="12">
        <text>5-phospho-beta-D-ribosylamine + glycine + ATP = N(1)-(5-phospho-beta-D-ribosyl)glycinamide + ADP + phosphate + H(+)</text>
        <dbReference type="Rhea" id="RHEA:17453"/>
        <dbReference type="ChEBI" id="CHEBI:15378"/>
        <dbReference type="ChEBI" id="CHEBI:30616"/>
        <dbReference type="ChEBI" id="CHEBI:43474"/>
        <dbReference type="ChEBI" id="CHEBI:57305"/>
        <dbReference type="ChEBI" id="CHEBI:58681"/>
        <dbReference type="ChEBI" id="CHEBI:143788"/>
        <dbReference type="ChEBI" id="CHEBI:456216"/>
        <dbReference type="EC" id="6.3.4.13"/>
    </reaction>
</comment>
<gene>
    <name evidence="12 15" type="primary">purD</name>
    <name evidence="15" type="ORF">WMO41_09435</name>
</gene>
<dbReference type="PROSITE" id="PS00184">
    <property type="entry name" value="GARS"/>
    <property type="match status" value="1"/>
</dbReference>
<dbReference type="Gene3D" id="3.90.600.10">
    <property type="entry name" value="Phosphoribosylglycinamide synthetase, C-terminal domain"/>
    <property type="match status" value="1"/>
</dbReference>
<dbReference type="InterPro" id="IPR013815">
    <property type="entry name" value="ATP_grasp_subdomain_1"/>
</dbReference>
<dbReference type="EMBL" id="JBBMFJ010000018">
    <property type="protein sequence ID" value="MEQ2563373.1"/>
    <property type="molecule type" value="Genomic_DNA"/>
</dbReference>
<evidence type="ECO:0000256" key="6">
    <source>
        <dbReference type="ARBA" id="ARBA00022741"/>
    </source>
</evidence>
<evidence type="ECO:0000256" key="9">
    <source>
        <dbReference type="ARBA" id="ARBA00038345"/>
    </source>
</evidence>
<evidence type="ECO:0000256" key="13">
    <source>
        <dbReference type="PROSITE-ProRule" id="PRU00409"/>
    </source>
</evidence>
<dbReference type="Gene3D" id="3.30.1490.20">
    <property type="entry name" value="ATP-grasp fold, A domain"/>
    <property type="match status" value="1"/>
</dbReference>
<protein>
    <recommendedName>
        <fullName evidence="4 12">Phosphoribosylamine--glycine ligase</fullName>
        <ecNumber evidence="4 12">6.3.4.13</ecNumber>
    </recommendedName>
    <alternativeName>
        <fullName evidence="12">GARS</fullName>
    </alternativeName>
    <alternativeName>
        <fullName evidence="10 12">Glycinamide ribonucleotide synthetase</fullName>
    </alternativeName>
    <alternativeName>
        <fullName evidence="11 12">Phosphoribosylglycinamide synthetase</fullName>
    </alternativeName>
</protein>
<dbReference type="EC" id="6.3.4.13" evidence="4 12"/>
<dbReference type="SMART" id="SM01210">
    <property type="entry name" value="GARS_C"/>
    <property type="match status" value="1"/>
</dbReference>
<keyword evidence="5 12" id="KW-0436">Ligase</keyword>
<dbReference type="Pfam" id="PF01071">
    <property type="entry name" value="GARS_A"/>
    <property type="match status" value="1"/>
</dbReference>
<evidence type="ECO:0000256" key="4">
    <source>
        <dbReference type="ARBA" id="ARBA00013255"/>
    </source>
</evidence>
<dbReference type="InterPro" id="IPR016185">
    <property type="entry name" value="PreATP-grasp_dom_sf"/>
</dbReference>
<evidence type="ECO:0000256" key="8">
    <source>
        <dbReference type="ARBA" id="ARBA00022840"/>
    </source>
</evidence>
<evidence type="ECO:0000256" key="5">
    <source>
        <dbReference type="ARBA" id="ARBA00022598"/>
    </source>
</evidence>
<dbReference type="InterPro" id="IPR037123">
    <property type="entry name" value="PRibGlycinamide_synth_C_sf"/>
</dbReference>
<dbReference type="GO" id="GO:0004637">
    <property type="term" value="F:phosphoribosylamine-glycine ligase activity"/>
    <property type="evidence" value="ECO:0007669"/>
    <property type="project" value="UniProtKB-EC"/>
</dbReference>
<dbReference type="Gene3D" id="3.30.470.20">
    <property type="entry name" value="ATP-grasp fold, B domain"/>
    <property type="match status" value="1"/>
</dbReference>
<name>A0ABV1HM32_9FIRM</name>
<dbReference type="Pfam" id="PF02844">
    <property type="entry name" value="GARS_N"/>
    <property type="match status" value="1"/>
</dbReference>
<comment type="similarity">
    <text evidence="9 12">Belongs to the GARS family.</text>
</comment>
<dbReference type="PANTHER" id="PTHR43472">
    <property type="entry name" value="PHOSPHORIBOSYLAMINE--GLYCINE LIGASE"/>
    <property type="match status" value="1"/>
</dbReference>
<organism evidence="15 16">
    <name type="scientific">Ventrimonas faecis</name>
    <dbReference type="NCBI Taxonomy" id="3133170"/>
    <lineage>
        <taxon>Bacteria</taxon>
        <taxon>Bacillati</taxon>
        <taxon>Bacillota</taxon>
        <taxon>Clostridia</taxon>
        <taxon>Lachnospirales</taxon>
        <taxon>Lachnospiraceae</taxon>
        <taxon>Ventrimonas</taxon>
    </lineage>
</organism>
<dbReference type="PROSITE" id="PS50975">
    <property type="entry name" value="ATP_GRASP"/>
    <property type="match status" value="1"/>
</dbReference>
<evidence type="ECO:0000256" key="3">
    <source>
        <dbReference type="ARBA" id="ARBA00005174"/>
    </source>
</evidence>
<keyword evidence="7 12" id="KW-0658">Purine biosynthesis</keyword>
<dbReference type="Proteomes" id="UP001437460">
    <property type="component" value="Unassembled WGS sequence"/>
</dbReference>
<reference evidence="15 16" key="1">
    <citation type="submission" date="2024-03" db="EMBL/GenBank/DDBJ databases">
        <title>Human intestinal bacterial collection.</title>
        <authorList>
            <person name="Pauvert C."/>
            <person name="Hitch T.C.A."/>
            <person name="Clavel T."/>
        </authorList>
    </citation>
    <scope>NUCLEOTIDE SEQUENCE [LARGE SCALE GENOMIC DNA]</scope>
    <source>
        <strain evidence="15 16">CLA-AP-H27</strain>
    </source>
</reference>
<dbReference type="SMART" id="SM01209">
    <property type="entry name" value="GARS_A"/>
    <property type="match status" value="1"/>
</dbReference>
<dbReference type="InterPro" id="IPR020561">
    <property type="entry name" value="PRibGlycinamid_synth_ATP-grasp"/>
</dbReference>
<dbReference type="SUPFAM" id="SSF52440">
    <property type="entry name" value="PreATP-grasp domain"/>
    <property type="match status" value="1"/>
</dbReference>
<dbReference type="InterPro" id="IPR020562">
    <property type="entry name" value="PRibGlycinamide_synth_N"/>
</dbReference>
<dbReference type="RefSeq" id="WP_349229529.1">
    <property type="nucleotide sequence ID" value="NZ_JBBMFJ010000018.1"/>
</dbReference>
<evidence type="ECO:0000259" key="14">
    <source>
        <dbReference type="PROSITE" id="PS50975"/>
    </source>
</evidence>
<dbReference type="Pfam" id="PF02843">
    <property type="entry name" value="GARS_C"/>
    <property type="match status" value="1"/>
</dbReference>
<evidence type="ECO:0000313" key="15">
    <source>
        <dbReference type="EMBL" id="MEQ2563373.1"/>
    </source>
</evidence>
<comment type="cofactor">
    <cofactor evidence="1">
        <name>Mn(2+)</name>
        <dbReference type="ChEBI" id="CHEBI:29035"/>
    </cofactor>
</comment>
<dbReference type="InterPro" id="IPR020560">
    <property type="entry name" value="PRibGlycinamide_synth_C-dom"/>
</dbReference>
<evidence type="ECO:0000256" key="7">
    <source>
        <dbReference type="ARBA" id="ARBA00022755"/>
    </source>
</evidence>
<evidence type="ECO:0000256" key="12">
    <source>
        <dbReference type="HAMAP-Rule" id="MF_00138"/>
    </source>
</evidence>
<dbReference type="InterPro" id="IPR011761">
    <property type="entry name" value="ATP-grasp"/>
</dbReference>
<comment type="cofactor">
    <cofactor evidence="2">
        <name>Mg(2+)</name>
        <dbReference type="ChEBI" id="CHEBI:18420"/>
    </cofactor>
</comment>
<sequence>MKILIVGGGGREHAIAWKLAKSPKVEKLYCAPGNAGIAEVAECVNIGVMEFDKLVAFAKEHEIDLTVVAPDDPLAAGAVDAFEAAGLRAFGPRANAAILEGSKAFSKDLMKKYGIPTAAYETFNDPEKALAYLETAKMPIVLKADGLALGKGVLICKDLEEAKAGVKTLMMDKQFGSAGDEIVIEEFMTGREVSVLSFVDGKTIKIMTSAQDHKRAKDGDQGLNTGGMGTFSPSPFYTPEVDAFCKEHIYQKTVDAMKAEGREFKGIIFFGLMLTADGPKVLEYNARFGDPETQVVLPRMKNDLVDLFEACIDGTLDQIELEFEDNAAVCVVLASAGYPEHYEKGFEIRGLENFRDKEGYYVFHAGSKFDDQGRVVTNGGRVLGVTATGSNLKEARANAYKATEWIDFDNKYMRHDIGHAIDEA</sequence>
<keyword evidence="6 13" id="KW-0547">Nucleotide-binding</keyword>
<proteinExistence type="inferred from homology"/>
<evidence type="ECO:0000256" key="11">
    <source>
        <dbReference type="ARBA" id="ARBA00042864"/>
    </source>
</evidence>
<dbReference type="PANTHER" id="PTHR43472:SF1">
    <property type="entry name" value="PHOSPHORIBOSYLAMINE--GLYCINE LIGASE, CHLOROPLASTIC"/>
    <property type="match status" value="1"/>
</dbReference>
<keyword evidence="8 13" id="KW-0067">ATP-binding</keyword>
<dbReference type="InterPro" id="IPR020559">
    <property type="entry name" value="PRibGlycinamide_synth_CS"/>
</dbReference>
<dbReference type="InterPro" id="IPR011054">
    <property type="entry name" value="Rudment_hybrid_motif"/>
</dbReference>
<comment type="pathway">
    <text evidence="3 12">Purine metabolism; IMP biosynthesis via de novo pathway; N(1)-(5-phospho-D-ribosyl)glycinamide from 5-phospho-alpha-D-ribose 1-diphosphate: step 2/2.</text>
</comment>
<keyword evidence="16" id="KW-1185">Reference proteome</keyword>
<evidence type="ECO:0000256" key="10">
    <source>
        <dbReference type="ARBA" id="ARBA00042242"/>
    </source>
</evidence>
<evidence type="ECO:0000313" key="16">
    <source>
        <dbReference type="Proteomes" id="UP001437460"/>
    </source>
</evidence>